<dbReference type="EMBL" id="JAZDDP010000002">
    <property type="protein sequence ID" value="MEL3918846.1"/>
    <property type="molecule type" value="Genomic_DNA"/>
</dbReference>
<accession>A0ABU9J8C2</accession>
<sequence length="221" mass="25384">MSDVSAIVLAIDIVQAAITNGDGRRKNEKISALEVEELFIKYMSQGCSTVTPDYLKGSLSYLNPNAEQLKTQSSGRDWRHGELIPDAISRVVPVMLDAGNGYVPNARNFLLNTLASRHSRGWKRLPAYPPITDLFPEKSSFKPWFAVFSEMIGNFLYFYYPEEPQGIIEIPYSGIDLMGFKIYWRHGTPGLSDILQWVYLEWVIRTYVCWEMDPKSKRWLF</sequence>
<comment type="caution">
    <text evidence="1">The sequence shown here is derived from an EMBL/GenBank/DDBJ whole genome shotgun (WGS) entry which is preliminary data.</text>
</comment>
<name>A0ABU9J8C2_AEREN</name>
<dbReference type="RefSeq" id="WP_342016950.1">
    <property type="nucleotide sequence ID" value="NZ_JAAKTU010000001.1"/>
</dbReference>
<reference evidence="1 2" key="1">
    <citation type="submission" date="2024-01" db="EMBL/GenBank/DDBJ databases">
        <title>Horizontal gene transfer in Aeromonas trota.</title>
        <authorList>
            <person name="Otero Olarra J.E."/>
            <person name="Perez Valdespino A."/>
        </authorList>
    </citation>
    <scope>NUCLEOTIDE SEQUENCE [LARGE SCALE GENOMIC DNA]</scope>
    <source>
        <strain evidence="1 2">9.1</strain>
    </source>
</reference>
<proteinExistence type="predicted"/>
<evidence type="ECO:0000313" key="2">
    <source>
        <dbReference type="Proteomes" id="UP001491613"/>
    </source>
</evidence>
<organism evidence="1 2">
    <name type="scientific">Aeromonas enteropelogenes</name>
    <name type="common">Aeromonas trota</name>
    <dbReference type="NCBI Taxonomy" id="29489"/>
    <lineage>
        <taxon>Bacteria</taxon>
        <taxon>Pseudomonadati</taxon>
        <taxon>Pseudomonadota</taxon>
        <taxon>Gammaproteobacteria</taxon>
        <taxon>Aeromonadales</taxon>
        <taxon>Aeromonadaceae</taxon>
        <taxon>Aeromonas</taxon>
    </lineage>
</organism>
<evidence type="ECO:0000313" key="1">
    <source>
        <dbReference type="EMBL" id="MEL3918846.1"/>
    </source>
</evidence>
<protein>
    <submittedName>
        <fullName evidence="1">Uncharacterized protein</fullName>
    </submittedName>
</protein>
<gene>
    <name evidence="1" type="ORF">V1482_05405</name>
</gene>
<dbReference type="Proteomes" id="UP001491613">
    <property type="component" value="Unassembled WGS sequence"/>
</dbReference>
<keyword evidence="2" id="KW-1185">Reference proteome</keyword>